<evidence type="ECO:0000256" key="1">
    <source>
        <dbReference type="SAM" id="MobiDB-lite"/>
    </source>
</evidence>
<accession>A0AAV4WAW0</accession>
<keyword evidence="2" id="KW-0812">Transmembrane</keyword>
<keyword evidence="4" id="KW-1185">Reference proteome</keyword>
<protein>
    <submittedName>
        <fullName evidence="3">Uncharacterized protein</fullName>
    </submittedName>
</protein>
<organism evidence="3 4">
    <name type="scientific">Caerostris darwini</name>
    <dbReference type="NCBI Taxonomy" id="1538125"/>
    <lineage>
        <taxon>Eukaryota</taxon>
        <taxon>Metazoa</taxon>
        <taxon>Ecdysozoa</taxon>
        <taxon>Arthropoda</taxon>
        <taxon>Chelicerata</taxon>
        <taxon>Arachnida</taxon>
        <taxon>Araneae</taxon>
        <taxon>Araneomorphae</taxon>
        <taxon>Entelegynae</taxon>
        <taxon>Araneoidea</taxon>
        <taxon>Araneidae</taxon>
        <taxon>Caerostris</taxon>
    </lineage>
</organism>
<feature type="region of interest" description="Disordered" evidence="1">
    <location>
        <begin position="90"/>
        <end position="109"/>
    </location>
</feature>
<sequence length="117" mass="13514">MTLPTLLTRAWTVKIVITKQYWPVISILIWIPTRTRLIEEIYYMTLRNNVAQYTTRARTSIDAVFSAGGHVSCMIVFSAITCLYTFKSPGRKQDFLRPPEDDEPRKDCGSMEFCLTN</sequence>
<reference evidence="3 4" key="1">
    <citation type="submission" date="2021-06" db="EMBL/GenBank/DDBJ databases">
        <title>Caerostris darwini draft genome.</title>
        <authorList>
            <person name="Kono N."/>
            <person name="Arakawa K."/>
        </authorList>
    </citation>
    <scope>NUCLEOTIDE SEQUENCE [LARGE SCALE GENOMIC DNA]</scope>
</reference>
<gene>
    <name evidence="3" type="ORF">CDAR_186081</name>
</gene>
<feature type="transmembrane region" description="Helical" evidence="2">
    <location>
        <begin position="63"/>
        <end position="86"/>
    </location>
</feature>
<dbReference type="EMBL" id="BPLQ01014476">
    <property type="protein sequence ID" value="GIY80080.1"/>
    <property type="molecule type" value="Genomic_DNA"/>
</dbReference>
<name>A0AAV4WAW0_9ARAC</name>
<dbReference type="AlphaFoldDB" id="A0AAV4WAW0"/>
<dbReference type="Proteomes" id="UP001054837">
    <property type="component" value="Unassembled WGS sequence"/>
</dbReference>
<proteinExistence type="predicted"/>
<comment type="caution">
    <text evidence="3">The sequence shown here is derived from an EMBL/GenBank/DDBJ whole genome shotgun (WGS) entry which is preliminary data.</text>
</comment>
<keyword evidence="2" id="KW-0472">Membrane</keyword>
<feature type="compositionally biased region" description="Basic and acidic residues" evidence="1">
    <location>
        <begin position="91"/>
        <end position="109"/>
    </location>
</feature>
<keyword evidence="2" id="KW-1133">Transmembrane helix</keyword>
<evidence type="ECO:0000313" key="4">
    <source>
        <dbReference type="Proteomes" id="UP001054837"/>
    </source>
</evidence>
<evidence type="ECO:0000313" key="3">
    <source>
        <dbReference type="EMBL" id="GIY80080.1"/>
    </source>
</evidence>
<evidence type="ECO:0000256" key="2">
    <source>
        <dbReference type="SAM" id="Phobius"/>
    </source>
</evidence>